<accession>A0ACC2SLW9</accession>
<keyword evidence="2" id="KW-1185">Reference proteome</keyword>
<dbReference type="Proteomes" id="UP001165960">
    <property type="component" value="Unassembled WGS sequence"/>
</dbReference>
<organism evidence="1 2">
    <name type="scientific">Entomophthora muscae</name>
    <dbReference type="NCBI Taxonomy" id="34485"/>
    <lineage>
        <taxon>Eukaryota</taxon>
        <taxon>Fungi</taxon>
        <taxon>Fungi incertae sedis</taxon>
        <taxon>Zoopagomycota</taxon>
        <taxon>Entomophthoromycotina</taxon>
        <taxon>Entomophthoromycetes</taxon>
        <taxon>Entomophthorales</taxon>
        <taxon>Entomophthoraceae</taxon>
        <taxon>Entomophthora</taxon>
    </lineage>
</organism>
<protein>
    <submittedName>
        <fullName evidence="1">Uncharacterized protein</fullName>
    </submittedName>
</protein>
<evidence type="ECO:0000313" key="1">
    <source>
        <dbReference type="EMBL" id="KAJ9063382.1"/>
    </source>
</evidence>
<name>A0ACC2SLW9_9FUNG</name>
<comment type="caution">
    <text evidence="1">The sequence shown here is derived from an EMBL/GenBank/DDBJ whole genome shotgun (WGS) entry which is preliminary data.</text>
</comment>
<reference evidence="1" key="1">
    <citation type="submission" date="2022-04" db="EMBL/GenBank/DDBJ databases">
        <title>Genome of the entomopathogenic fungus Entomophthora muscae.</title>
        <authorList>
            <person name="Elya C."/>
            <person name="Lovett B.R."/>
            <person name="Lee E."/>
            <person name="Macias A.M."/>
            <person name="Hajek A.E."/>
            <person name="De Bivort B.L."/>
            <person name="Kasson M.T."/>
            <person name="De Fine Licht H.H."/>
            <person name="Stajich J.E."/>
        </authorList>
    </citation>
    <scope>NUCLEOTIDE SEQUENCE</scope>
    <source>
        <strain evidence="1">Berkeley</strain>
    </source>
</reference>
<dbReference type="EMBL" id="QTSX02004972">
    <property type="protein sequence ID" value="KAJ9063382.1"/>
    <property type="molecule type" value="Genomic_DNA"/>
</dbReference>
<proteinExistence type="predicted"/>
<sequence length="120" mass="13470">MVSGFFSKAAKVATAPGKHIIHSGEFYPWHYRLLGIGKPVYPISGEGVSKFYQVKDVFKQHFDEGREVGASVCVYSKGTKVLELFGGYSNFKKAELYSKETLQIVFSVSKVIVSCIFKRY</sequence>
<gene>
    <name evidence="1" type="ORF">DSO57_1000709</name>
</gene>
<evidence type="ECO:0000313" key="2">
    <source>
        <dbReference type="Proteomes" id="UP001165960"/>
    </source>
</evidence>